<protein>
    <submittedName>
        <fullName evidence="1">Uncharacterized protein</fullName>
    </submittedName>
</protein>
<proteinExistence type="predicted"/>
<gene>
    <name evidence="1" type="ORF">A2482_04575</name>
</gene>
<evidence type="ECO:0000313" key="2">
    <source>
        <dbReference type="Proteomes" id="UP000178656"/>
    </source>
</evidence>
<dbReference type="Proteomes" id="UP000178656">
    <property type="component" value="Unassembled WGS sequence"/>
</dbReference>
<reference evidence="1 2" key="1">
    <citation type="journal article" date="2016" name="Nat. Commun.">
        <title>Thousands of microbial genomes shed light on interconnected biogeochemical processes in an aquifer system.</title>
        <authorList>
            <person name="Anantharaman K."/>
            <person name="Brown C.T."/>
            <person name="Hug L.A."/>
            <person name="Sharon I."/>
            <person name="Castelle C.J."/>
            <person name="Probst A.J."/>
            <person name="Thomas B.C."/>
            <person name="Singh A."/>
            <person name="Wilkins M.J."/>
            <person name="Karaoz U."/>
            <person name="Brodie E.L."/>
            <person name="Williams K.H."/>
            <person name="Hubbard S.S."/>
            <person name="Banfield J.F."/>
        </authorList>
    </citation>
    <scope>NUCLEOTIDE SEQUENCE [LARGE SCALE GENOMIC DNA]</scope>
</reference>
<organism evidence="1 2">
    <name type="scientific">Candidatus Falkowbacteria bacterium RIFOXYC2_FULL_48_21</name>
    <dbReference type="NCBI Taxonomy" id="1798005"/>
    <lineage>
        <taxon>Bacteria</taxon>
        <taxon>Candidatus Falkowiibacteriota</taxon>
    </lineage>
</organism>
<accession>A0A1F5T572</accession>
<sequence length="75" mass="8685">MKMPRETRRQVALSLNAAMTSDLEKLAEKHQISLEEEISNVLLLHWAKLHMERALAKLKPLIPPGQVFNQNRWQG</sequence>
<comment type="caution">
    <text evidence="1">The sequence shown here is derived from an EMBL/GenBank/DDBJ whole genome shotgun (WGS) entry which is preliminary data.</text>
</comment>
<dbReference type="AlphaFoldDB" id="A0A1F5T572"/>
<evidence type="ECO:0000313" key="1">
    <source>
        <dbReference type="EMBL" id="OGF34092.1"/>
    </source>
</evidence>
<dbReference type="EMBL" id="MFGM01000084">
    <property type="protein sequence ID" value="OGF34092.1"/>
    <property type="molecule type" value="Genomic_DNA"/>
</dbReference>
<name>A0A1F5T572_9BACT</name>